<dbReference type="PANTHER" id="PTHR13511:SF0">
    <property type="entry name" value="KXDL MOTIF-CONTAINING PROTEIN 1"/>
    <property type="match status" value="1"/>
</dbReference>
<dbReference type="PANTHER" id="PTHR13511">
    <property type="entry name" value="KXDL MOTIF-CONTAINING PROTEIN 1"/>
    <property type="match status" value="1"/>
</dbReference>
<dbReference type="InterPro" id="IPR039843">
    <property type="entry name" value="KXD1-like"/>
</dbReference>
<dbReference type="AlphaFoldDB" id="A0A0M3QWL2"/>
<comment type="similarity">
    <text evidence="1">Belongs to the KXD1 family.</text>
</comment>
<evidence type="ECO:0000313" key="4">
    <source>
        <dbReference type="EMBL" id="ALC44343.1"/>
    </source>
</evidence>
<dbReference type="OrthoDB" id="10258877at2759"/>
<feature type="domain" description="KxDL" evidence="3">
    <location>
        <begin position="89"/>
        <end position="173"/>
    </location>
</feature>
<dbReference type="STRING" id="30019.A0A0M3QWL2"/>
<feature type="compositionally biased region" description="Basic and acidic residues" evidence="2">
    <location>
        <begin position="198"/>
        <end position="215"/>
    </location>
</feature>
<dbReference type="GO" id="GO:0032418">
    <property type="term" value="P:lysosome localization"/>
    <property type="evidence" value="ECO:0007669"/>
    <property type="project" value="TreeGrafter"/>
</dbReference>
<dbReference type="GO" id="GO:0099078">
    <property type="term" value="C:BORC complex"/>
    <property type="evidence" value="ECO:0007669"/>
    <property type="project" value="TreeGrafter"/>
</dbReference>
<sequence length="257" mass="29478">MLNGNFKIQYTLKQGLHRFPKGGAFAEAPYYDEIFLSMYLLTNVVFSRNCDSNRNITMDEKTDATPDQESFNGFGFNNYTAAEAFIQNLAGMVDQSDVETMIRAQKQMLQRFEKTNEMLLNCNALSNSRIKSANEDFKRHVKQLSEMKKDLDYIFRKIRFIKQKLQQQYPSIYAEVQPQRSSLAEEAEDETELPTVKTKIEGESHQSHPTKRSDGTIEYVQMQDGIVEIENELIKRVCSVETANPNDSSDCTSEDTG</sequence>
<dbReference type="InterPro" id="IPR019371">
    <property type="entry name" value="KxDL_dom"/>
</dbReference>
<organism evidence="4 5">
    <name type="scientific">Drosophila busckii</name>
    <name type="common">Fruit fly</name>
    <dbReference type="NCBI Taxonomy" id="30019"/>
    <lineage>
        <taxon>Eukaryota</taxon>
        <taxon>Metazoa</taxon>
        <taxon>Ecdysozoa</taxon>
        <taxon>Arthropoda</taxon>
        <taxon>Hexapoda</taxon>
        <taxon>Insecta</taxon>
        <taxon>Pterygota</taxon>
        <taxon>Neoptera</taxon>
        <taxon>Endopterygota</taxon>
        <taxon>Diptera</taxon>
        <taxon>Brachycera</taxon>
        <taxon>Muscomorpha</taxon>
        <taxon>Ephydroidea</taxon>
        <taxon>Drosophilidae</taxon>
        <taxon>Drosophila</taxon>
    </lineage>
</organism>
<dbReference type="SMR" id="A0A0M3QWL2"/>
<proteinExistence type="inferred from homology"/>
<accession>A0A0M3QWL2</accession>
<reference evidence="4 5" key="1">
    <citation type="submission" date="2015-08" db="EMBL/GenBank/DDBJ databases">
        <title>Ancestral chromatin configuration constrains chromatin evolution on differentiating sex chromosomes in Drosophila.</title>
        <authorList>
            <person name="Zhou Q."/>
            <person name="Bachtrog D."/>
        </authorList>
    </citation>
    <scope>NUCLEOTIDE SEQUENCE [LARGE SCALE GENOMIC DNA]</scope>
    <source>
        <tissue evidence="4">Whole larvae</tissue>
    </source>
</reference>
<dbReference type="EMBL" id="CP012525">
    <property type="protein sequence ID" value="ALC44343.1"/>
    <property type="molecule type" value="Genomic_DNA"/>
</dbReference>
<evidence type="ECO:0000259" key="3">
    <source>
        <dbReference type="Pfam" id="PF10241"/>
    </source>
</evidence>
<feature type="region of interest" description="Disordered" evidence="2">
    <location>
        <begin position="180"/>
        <end position="217"/>
    </location>
</feature>
<dbReference type="Proteomes" id="UP000494163">
    <property type="component" value="Chromosome 3L"/>
</dbReference>
<evidence type="ECO:0000256" key="1">
    <source>
        <dbReference type="ARBA" id="ARBA00005913"/>
    </source>
</evidence>
<evidence type="ECO:0000256" key="2">
    <source>
        <dbReference type="SAM" id="MobiDB-lite"/>
    </source>
</evidence>
<dbReference type="Pfam" id="PF10241">
    <property type="entry name" value="KxDL"/>
    <property type="match status" value="1"/>
</dbReference>
<dbReference type="OMA" id="FKRHVKL"/>
<protein>
    <submittedName>
        <fullName evidence="4">CG10681</fullName>
    </submittedName>
</protein>
<name>A0A0M3QWL2_DROBS</name>
<evidence type="ECO:0000313" key="5">
    <source>
        <dbReference type="Proteomes" id="UP000494163"/>
    </source>
</evidence>
<keyword evidence="5" id="KW-1185">Reference proteome</keyword>
<gene>
    <name evidence="4" type="ORF">Dbus_chr3Lg1509</name>
</gene>